<reference evidence="3 4" key="1">
    <citation type="submission" date="2019-08" db="EMBL/GenBank/DDBJ databases">
        <title>Pelomicrobium methylotrophicum gen. nov., sp. nov. a moderately thermophilic, facultatively anaerobic, lithoautotrophic and methylotrophic bacterium isolated from a terrestrial mud volcano.</title>
        <authorList>
            <person name="Slobodkina G.B."/>
            <person name="Merkel A.Y."/>
            <person name="Slobodkin A.I."/>
        </authorList>
    </citation>
    <scope>NUCLEOTIDE SEQUENCE [LARGE SCALE GENOMIC DNA]</scope>
    <source>
        <strain evidence="3 4">SM250</strain>
    </source>
</reference>
<dbReference type="RefSeq" id="WP_147799652.1">
    <property type="nucleotide sequence ID" value="NZ_VPFL01000009.1"/>
</dbReference>
<dbReference type="InParanoid" id="A0A5C7EUJ2"/>
<feature type="region of interest" description="Disordered" evidence="1">
    <location>
        <begin position="30"/>
        <end position="55"/>
    </location>
</feature>
<keyword evidence="2" id="KW-0472">Membrane</keyword>
<dbReference type="EMBL" id="VPFL01000009">
    <property type="protein sequence ID" value="TXF11912.1"/>
    <property type="molecule type" value="Genomic_DNA"/>
</dbReference>
<protein>
    <submittedName>
        <fullName evidence="3">Uncharacterized protein</fullName>
    </submittedName>
</protein>
<gene>
    <name evidence="3" type="ORF">FR698_07870</name>
</gene>
<evidence type="ECO:0000256" key="2">
    <source>
        <dbReference type="SAM" id="Phobius"/>
    </source>
</evidence>
<keyword evidence="2" id="KW-0812">Transmembrane</keyword>
<proteinExistence type="predicted"/>
<evidence type="ECO:0000256" key="1">
    <source>
        <dbReference type="SAM" id="MobiDB-lite"/>
    </source>
</evidence>
<accession>A0A5C7EUJ2</accession>
<comment type="caution">
    <text evidence="3">The sequence shown here is derived from an EMBL/GenBank/DDBJ whole genome shotgun (WGS) entry which is preliminary data.</text>
</comment>
<feature type="transmembrane region" description="Helical" evidence="2">
    <location>
        <begin position="60"/>
        <end position="79"/>
    </location>
</feature>
<feature type="transmembrane region" description="Helical" evidence="2">
    <location>
        <begin position="6"/>
        <end position="26"/>
    </location>
</feature>
<keyword evidence="4" id="KW-1185">Reference proteome</keyword>
<evidence type="ECO:0000313" key="4">
    <source>
        <dbReference type="Proteomes" id="UP000321201"/>
    </source>
</evidence>
<evidence type="ECO:0000313" key="3">
    <source>
        <dbReference type="EMBL" id="TXF11912.1"/>
    </source>
</evidence>
<dbReference type="Proteomes" id="UP000321201">
    <property type="component" value="Unassembled WGS sequence"/>
</dbReference>
<organism evidence="3 4">
    <name type="scientific">Pelomicrobium methylotrophicum</name>
    <dbReference type="NCBI Taxonomy" id="2602750"/>
    <lineage>
        <taxon>Bacteria</taxon>
        <taxon>Pseudomonadati</taxon>
        <taxon>Pseudomonadota</taxon>
        <taxon>Hydrogenophilia</taxon>
        <taxon>Hydrogenophilia incertae sedis</taxon>
        <taxon>Pelomicrobium</taxon>
    </lineage>
</organism>
<feature type="transmembrane region" description="Helical" evidence="2">
    <location>
        <begin position="85"/>
        <end position="106"/>
    </location>
</feature>
<dbReference type="AlphaFoldDB" id="A0A5C7EUJ2"/>
<name>A0A5C7EUJ2_9PROT</name>
<keyword evidence="2" id="KW-1133">Transmembrane helix</keyword>
<sequence length="108" mass="11336">MDFRDFLPVIQTTIATAGVIVAALIANRRSSNGSNDDESPPASTKPATNDDPATTSKTTAIATALWIIGIMGFLVMSLFSLPLTAGTVGLAVLSGVMTWTGLWLLLRK</sequence>